<evidence type="ECO:0000256" key="2">
    <source>
        <dbReference type="SAM" id="Phobius"/>
    </source>
</evidence>
<reference evidence="5 6" key="1">
    <citation type="submission" date="2016-07" db="EMBL/GenBank/DDBJ databases">
        <title>Draft genome of Scalindua rubra, obtained from a brine-seawater interface in the Red Sea, sheds light on salt adaptation in anammox bacteria.</title>
        <authorList>
            <person name="Speth D.R."/>
            <person name="Lagkouvardos I."/>
            <person name="Wang Y."/>
            <person name="Qian P.-Y."/>
            <person name="Dutilh B.E."/>
            <person name="Jetten M.S."/>
        </authorList>
    </citation>
    <scope>NUCLEOTIDE SEQUENCE [LARGE SCALE GENOMIC DNA]</scope>
    <source>
        <strain evidence="5">BSI-1</strain>
    </source>
</reference>
<proteinExistence type="inferred from homology"/>
<dbReference type="Proteomes" id="UP000094056">
    <property type="component" value="Unassembled WGS sequence"/>
</dbReference>
<sequence>MKIVERHVIIFSIAMFVTAIGLFIYLPFIGTKRQFIVAIDIEELCRVDVDENDWEYVVLHHSATDEGNASNFDRYHREKRKWLHGLAYHFVIGNGKGSGNGEIEVGERWKKQLHGAHTADMDFNRISIGICLVGNFEEDNEPTHNQIESLQSLINYLSKRYNIPKSSIIKHNQVTQKGTACPGKKFSL</sequence>
<dbReference type="SMART" id="SM00644">
    <property type="entry name" value="Ami_2"/>
    <property type="match status" value="1"/>
</dbReference>
<dbReference type="GO" id="GO:0009253">
    <property type="term" value="P:peptidoglycan catabolic process"/>
    <property type="evidence" value="ECO:0007669"/>
    <property type="project" value="InterPro"/>
</dbReference>
<accession>A0A1E3X862</accession>
<dbReference type="InterPro" id="IPR002502">
    <property type="entry name" value="Amidase_domain"/>
</dbReference>
<dbReference type="InterPro" id="IPR006619">
    <property type="entry name" value="PGRP_domain_met/bac"/>
</dbReference>
<dbReference type="GO" id="GO:0008745">
    <property type="term" value="F:N-acetylmuramoyl-L-alanine amidase activity"/>
    <property type="evidence" value="ECO:0007669"/>
    <property type="project" value="InterPro"/>
</dbReference>
<dbReference type="EMBL" id="MAYW01000093">
    <property type="protein sequence ID" value="ODS31817.1"/>
    <property type="molecule type" value="Genomic_DNA"/>
</dbReference>
<keyword evidence="2" id="KW-1133">Transmembrane helix</keyword>
<feature type="domain" description="Peptidoglycan recognition protein family" evidence="4">
    <location>
        <begin position="45"/>
        <end position="175"/>
    </location>
</feature>
<evidence type="ECO:0000313" key="6">
    <source>
        <dbReference type="Proteomes" id="UP000094056"/>
    </source>
</evidence>
<protein>
    <submittedName>
        <fullName evidence="5">N-acetylmuramoyl-L-alanine amidase</fullName>
    </submittedName>
</protein>
<dbReference type="Gene3D" id="3.40.80.10">
    <property type="entry name" value="Peptidoglycan recognition protein-like"/>
    <property type="match status" value="1"/>
</dbReference>
<dbReference type="SMART" id="SM00701">
    <property type="entry name" value="PGRP"/>
    <property type="match status" value="1"/>
</dbReference>
<dbReference type="SUPFAM" id="SSF55846">
    <property type="entry name" value="N-acetylmuramoyl-L-alanine amidase-like"/>
    <property type="match status" value="1"/>
</dbReference>
<dbReference type="PANTHER" id="PTHR11022">
    <property type="entry name" value="PEPTIDOGLYCAN RECOGNITION PROTEIN"/>
    <property type="match status" value="1"/>
</dbReference>
<evidence type="ECO:0000259" key="4">
    <source>
        <dbReference type="SMART" id="SM00701"/>
    </source>
</evidence>
<organism evidence="5 6">
    <name type="scientific">Candidatus Scalindua rubra</name>
    <dbReference type="NCBI Taxonomy" id="1872076"/>
    <lineage>
        <taxon>Bacteria</taxon>
        <taxon>Pseudomonadati</taxon>
        <taxon>Planctomycetota</taxon>
        <taxon>Candidatus Brocadiia</taxon>
        <taxon>Candidatus Brocadiales</taxon>
        <taxon>Candidatus Scalinduaceae</taxon>
        <taxon>Candidatus Scalindua</taxon>
    </lineage>
</organism>
<dbReference type="InterPro" id="IPR036505">
    <property type="entry name" value="Amidase/PGRP_sf"/>
</dbReference>
<name>A0A1E3X862_9BACT</name>
<dbReference type="AlphaFoldDB" id="A0A1E3X862"/>
<evidence type="ECO:0000259" key="3">
    <source>
        <dbReference type="SMART" id="SM00644"/>
    </source>
</evidence>
<keyword evidence="2" id="KW-0472">Membrane</keyword>
<evidence type="ECO:0000256" key="1">
    <source>
        <dbReference type="ARBA" id="ARBA00007553"/>
    </source>
</evidence>
<dbReference type="Pfam" id="PF01510">
    <property type="entry name" value="Amidase_2"/>
    <property type="match status" value="1"/>
</dbReference>
<keyword evidence="2" id="KW-0812">Transmembrane</keyword>
<gene>
    <name evidence="5" type="ORF">SCARUB_03065</name>
</gene>
<comment type="caution">
    <text evidence="5">The sequence shown here is derived from an EMBL/GenBank/DDBJ whole genome shotgun (WGS) entry which is preliminary data.</text>
</comment>
<dbReference type="GO" id="GO:0008270">
    <property type="term" value="F:zinc ion binding"/>
    <property type="evidence" value="ECO:0007669"/>
    <property type="project" value="InterPro"/>
</dbReference>
<comment type="similarity">
    <text evidence="1">Belongs to the N-acetylmuramoyl-L-alanine amidase 2 family.</text>
</comment>
<dbReference type="PANTHER" id="PTHR11022:SF41">
    <property type="entry name" value="PEPTIDOGLYCAN-RECOGNITION PROTEIN LC-RELATED"/>
    <property type="match status" value="1"/>
</dbReference>
<feature type="domain" description="N-acetylmuramoyl-L-alanine amidase" evidence="3">
    <location>
        <begin position="42"/>
        <end position="183"/>
    </location>
</feature>
<feature type="transmembrane region" description="Helical" evidence="2">
    <location>
        <begin position="7"/>
        <end position="28"/>
    </location>
</feature>
<dbReference type="InterPro" id="IPR015510">
    <property type="entry name" value="PGRP"/>
</dbReference>
<evidence type="ECO:0000313" key="5">
    <source>
        <dbReference type="EMBL" id="ODS31817.1"/>
    </source>
</evidence>
<dbReference type="CDD" id="cd06583">
    <property type="entry name" value="PGRP"/>
    <property type="match status" value="1"/>
</dbReference>